<keyword evidence="4" id="KW-0812">Transmembrane</keyword>
<evidence type="ECO:0000256" key="10">
    <source>
        <dbReference type="SAM" id="SignalP"/>
    </source>
</evidence>
<keyword evidence="6" id="KW-0914">Notch signaling pathway</keyword>
<evidence type="ECO:0000256" key="3">
    <source>
        <dbReference type="ARBA" id="ARBA00015303"/>
    </source>
</evidence>
<feature type="domain" description="Nicastrin small lobe" evidence="11">
    <location>
        <begin position="46"/>
        <end position="197"/>
    </location>
</feature>
<dbReference type="InterPro" id="IPR041084">
    <property type="entry name" value="Ncstrn_small"/>
</dbReference>
<evidence type="ECO:0000313" key="13">
    <source>
        <dbReference type="Proteomes" id="UP001314263"/>
    </source>
</evidence>
<comment type="caution">
    <text evidence="12">The sequence shown here is derived from an EMBL/GenBank/DDBJ whole genome shotgun (WGS) entry which is preliminary data.</text>
</comment>
<dbReference type="PANTHER" id="PTHR21092">
    <property type="entry name" value="NICASTRIN"/>
    <property type="match status" value="1"/>
</dbReference>
<dbReference type="AlphaFoldDB" id="A0AAV1INU4"/>
<dbReference type="EMBL" id="CAUYUE010000018">
    <property type="protein sequence ID" value="CAK0787723.1"/>
    <property type="molecule type" value="Genomic_DNA"/>
</dbReference>
<reference evidence="12 13" key="1">
    <citation type="submission" date="2023-10" db="EMBL/GenBank/DDBJ databases">
        <authorList>
            <person name="Maclean D."/>
            <person name="Macfadyen A."/>
        </authorList>
    </citation>
    <scope>NUCLEOTIDE SEQUENCE [LARGE SCALE GENOMIC DNA]</scope>
</reference>
<name>A0AAV1INU4_9CHLO</name>
<keyword evidence="7" id="KW-1133">Transmembrane helix</keyword>
<evidence type="ECO:0000259" key="11">
    <source>
        <dbReference type="Pfam" id="PF18266"/>
    </source>
</evidence>
<evidence type="ECO:0000256" key="8">
    <source>
        <dbReference type="ARBA" id="ARBA00023136"/>
    </source>
</evidence>
<evidence type="ECO:0000256" key="6">
    <source>
        <dbReference type="ARBA" id="ARBA00022976"/>
    </source>
</evidence>
<evidence type="ECO:0000256" key="5">
    <source>
        <dbReference type="ARBA" id="ARBA00022729"/>
    </source>
</evidence>
<dbReference type="Gene3D" id="3.40.630.10">
    <property type="entry name" value="Zn peptidases"/>
    <property type="match status" value="1"/>
</dbReference>
<feature type="chain" id="PRO_5043863941" description="Nicastrin" evidence="10">
    <location>
        <begin position="25"/>
        <end position="679"/>
    </location>
</feature>
<dbReference type="GO" id="GO:0016485">
    <property type="term" value="P:protein processing"/>
    <property type="evidence" value="ECO:0007669"/>
    <property type="project" value="InterPro"/>
</dbReference>
<dbReference type="GO" id="GO:0007219">
    <property type="term" value="P:Notch signaling pathway"/>
    <property type="evidence" value="ECO:0007669"/>
    <property type="project" value="UniProtKB-KW"/>
</dbReference>
<dbReference type="Proteomes" id="UP001314263">
    <property type="component" value="Unassembled WGS sequence"/>
</dbReference>
<evidence type="ECO:0000256" key="2">
    <source>
        <dbReference type="ARBA" id="ARBA00007717"/>
    </source>
</evidence>
<evidence type="ECO:0000256" key="4">
    <source>
        <dbReference type="ARBA" id="ARBA00022692"/>
    </source>
</evidence>
<feature type="signal peptide" evidence="10">
    <location>
        <begin position="1"/>
        <end position="24"/>
    </location>
</feature>
<keyword evidence="13" id="KW-1185">Reference proteome</keyword>
<dbReference type="GO" id="GO:0005886">
    <property type="term" value="C:plasma membrane"/>
    <property type="evidence" value="ECO:0007669"/>
    <property type="project" value="UniProtKB-ARBA"/>
</dbReference>
<keyword evidence="9" id="KW-0325">Glycoprotein</keyword>
<dbReference type="Pfam" id="PF18266">
    <property type="entry name" value="Ncstrn_small"/>
    <property type="match status" value="1"/>
</dbReference>
<keyword evidence="5 10" id="KW-0732">Signal</keyword>
<comment type="similarity">
    <text evidence="2">Belongs to the nicastrin family.</text>
</comment>
<keyword evidence="8" id="KW-0472">Membrane</keyword>
<evidence type="ECO:0000256" key="9">
    <source>
        <dbReference type="ARBA" id="ARBA00023180"/>
    </source>
</evidence>
<evidence type="ECO:0000256" key="1">
    <source>
        <dbReference type="ARBA" id="ARBA00004479"/>
    </source>
</evidence>
<dbReference type="SUPFAM" id="SSF53187">
    <property type="entry name" value="Zn-dependent exopeptidases"/>
    <property type="match status" value="1"/>
</dbReference>
<dbReference type="Pfam" id="PF05450">
    <property type="entry name" value="Nicastrin"/>
    <property type="match status" value="1"/>
</dbReference>
<evidence type="ECO:0000256" key="7">
    <source>
        <dbReference type="ARBA" id="ARBA00022989"/>
    </source>
</evidence>
<protein>
    <recommendedName>
        <fullName evidence="3">Nicastrin</fullName>
    </recommendedName>
</protein>
<evidence type="ECO:0000313" key="12">
    <source>
        <dbReference type="EMBL" id="CAK0787723.1"/>
    </source>
</evidence>
<comment type="subcellular location">
    <subcellularLocation>
        <location evidence="1">Membrane</location>
        <topology evidence="1">Single-pass type I membrane protein</topology>
    </subcellularLocation>
</comment>
<dbReference type="PANTHER" id="PTHR21092:SF0">
    <property type="entry name" value="NICASTRIN"/>
    <property type="match status" value="1"/>
</dbReference>
<sequence length="679" mass="71802">MRKHLLRAFFCALCIAFNPGSCNAASISNVAELREKLRTVRSASPACIRLLNASGTVGCGGPRAAGPILTLDEPGTGHPSGQGILLVGYKDLPLVLQRLQSERKLRASVQGLLVMPAGSAAASPADSCPLAAYAPYKESSYAWNPSGTGISSLDIDIPIFHLDESLVATTQDRAVQNMQQGYKGALHAASLDAPMWAEVNASSCIEAATCLPLGGHSVWAALPPFPAQPAQDPRPITLVTAAIDSTAFFHDLAKGAEAPLSGLIAMLAAAEILGNSTMSTQYERRLVFAAFAGEPWGYMGSKRFLWELHTGENSTRPLTLYAIDQVMELGHVGHADDAEGLSAFYVHSQPGATFGDAGLLTQALLRAGDSKAEVSEASSGNPGIPPSSLTSFLRAKPQISGVVVADFNKRFLNSTYHSQLDTNSSVEAMTSAALVAARALHDLASGQGSTQELKVHRAAVKATVEALKDCLLGSGMSCPLAQSLISAVSPGEPAHYISTLYRLGQDSQDPSLYLKKDVERFLWNFLALRTSSGQAAAAQGGGRECDFGGLHCMAGTICIGFQEAKTGAQARGSCHVATAAYVPSYSLRFGCKGCEEGGAFQWGLSNASEAWERAQGWPQDPMWAESNWPPGGIPELQLYQEEDSAVEGRTLLGGLMAVAASFAGAHWARWSFHQHKDRL</sequence>
<proteinExistence type="inferred from homology"/>
<dbReference type="InterPro" id="IPR008710">
    <property type="entry name" value="Nicastrin"/>
</dbReference>
<gene>
    <name evidence="12" type="ORF">CVIRNUC_010945</name>
</gene>
<accession>A0AAV1INU4</accession>
<organism evidence="12 13">
    <name type="scientific">Coccomyxa viridis</name>
    <dbReference type="NCBI Taxonomy" id="1274662"/>
    <lineage>
        <taxon>Eukaryota</taxon>
        <taxon>Viridiplantae</taxon>
        <taxon>Chlorophyta</taxon>
        <taxon>core chlorophytes</taxon>
        <taxon>Trebouxiophyceae</taxon>
        <taxon>Trebouxiophyceae incertae sedis</taxon>
        <taxon>Coccomyxaceae</taxon>
        <taxon>Coccomyxa</taxon>
    </lineage>
</organism>